<dbReference type="Pfam" id="PF23559">
    <property type="entry name" value="WHD_DRP"/>
    <property type="match status" value="1"/>
</dbReference>
<reference evidence="5" key="3">
    <citation type="submission" date="2022-06" db="UniProtKB">
        <authorList>
            <consortium name="EnsemblPlants"/>
        </authorList>
    </citation>
    <scope>IDENTIFICATION</scope>
</reference>
<dbReference type="InterPro" id="IPR036388">
    <property type="entry name" value="WH-like_DNA-bd_sf"/>
</dbReference>
<dbReference type="Pfam" id="PF23598">
    <property type="entry name" value="LRR_14"/>
    <property type="match status" value="1"/>
</dbReference>
<dbReference type="Gene3D" id="3.80.10.10">
    <property type="entry name" value="Ribonuclease Inhibitor"/>
    <property type="match status" value="1"/>
</dbReference>
<name>A0A8R7QAI4_TRIUA</name>
<protein>
    <recommendedName>
        <fullName evidence="7">Disease resistance protein RPM1</fullName>
    </recommendedName>
</protein>
<reference evidence="5" key="2">
    <citation type="submission" date="2018-03" db="EMBL/GenBank/DDBJ databases">
        <title>The Triticum urartu genome reveals the dynamic nature of wheat genome evolution.</title>
        <authorList>
            <person name="Ling H."/>
            <person name="Ma B."/>
            <person name="Shi X."/>
            <person name="Liu H."/>
            <person name="Dong L."/>
            <person name="Sun H."/>
            <person name="Cao Y."/>
            <person name="Gao Q."/>
            <person name="Zheng S."/>
            <person name="Li Y."/>
            <person name="Yu Y."/>
            <person name="Du H."/>
            <person name="Qi M."/>
            <person name="Li Y."/>
            <person name="Yu H."/>
            <person name="Cui Y."/>
            <person name="Wang N."/>
            <person name="Chen C."/>
            <person name="Wu H."/>
            <person name="Zhao Y."/>
            <person name="Zhang J."/>
            <person name="Li Y."/>
            <person name="Zhou W."/>
            <person name="Zhang B."/>
            <person name="Hu W."/>
            <person name="Eijk M."/>
            <person name="Tang J."/>
            <person name="Witsenboer H."/>
            <person name="Zhao S."/>
            <person name="Li Z."/>
            <person name="Zhang A."/>
            <person name="Wang D."/>
            <person name="Liang C."/>
        </authorList>
    </citation>
    <scope>NUCLEOTIDE SEQUENCE [LARGE SCALE GENOMIC DNA]</scope>
    <source>
        <strain evidence="5">cv. G1812</strain>
    </source>
</reference>
<dbReference type="GO" id="GO:0042742">
    <property type="term" value="P:defense response to bacterium"/>
    <property type="evidence" value="ECO:0007669"/>
    <property type="project" value="UniProtKB-ARBA"/>
</dbReference>
<keyword evidence="6" id="KW-1185">Reference proteome</keyword>
<dbReference type="InterPro" id="IPR055414">
    <property type="entry name" value="LRR_R13L4/SHOC2-like"/>
</dbReference>
<dbReference type="GO" id="GO:0009626">
    <property type="term" value="P:plant-type hypersensitive response"/>
    <property type="evidence" value="ECO:0007669"/>
    <property type="project" value="UniProtKB-ARBA"/>
</dbReference>
<evidence type="ECO:0000256" key="1">
    <source>
        <dbReference type="ARBA" id="ARBA00022737"/>
    </source>
</evidence>
<evidence type="ECO:0000313" key="6">
    <source>
        <dbReference type="Proteomes" id="UP000015106"/>
    </source>
</evidence>
<dbReference type="PANTHER" id="PTHR23155">
    <property type="entry name" value="DISEASE RESISTANCE PROTEIN RP"/>
    <property type="match status" value="1"/>
</dbReference>
<organism evidence="5 6">
    <name type="scientific">Triticum urartu</name>
    <name type="common">Red wild einkorn</name>
    <name type="synonym">Crithodium urartu</name>
    <dbReference type="NCBI Taxonomy" id="4572"/>
    <lineage>
        <taxon>Eukaryota</taxon>
        <taxon>Viridiplantae</taxon>
        <taxon>Streptophyta</taxon>
        <taxon>Embryophyta</taxon>
        <taxon>Tracheophyta</taxon>
        <taxon>Spermatophyta</taxon>
        <taxon>Magnoliopsida</taxon>
        <taxon>Liliopsida</taxon>
        <taxon>Poales</taxon>
        <taxon>Poaceae</taxon>
        <taxon>BOP clade</taxon>
        <taxon>Pooideae</taxon>
        <taxon>Triticodae</taxon>
        <taxon>Triticeae</taxon>
        <taxon>Triticinae</taxon>
        <taxon>Triticum</taxon>
    </lineage>
</organism>
<dbReference type="PANTHER" id="PTHR23155:SF1167">
    <property type="entry name" value="OS08G0412100 PROTEIN"/>
    <property type="match status" value="1"/>
</dbReference>
<feature type="domain" description="Disease resistance R13L4/SHOC-2-like LRR" evidence="4">
    <location>
        <begin position="147"/>
        <end position="294"/>
    </location>
</feature>
<evidence type="ECO:0000256" key="2">
    <source>
        <dbReference type="ARBA" id="ARBA00022821"/>
    </source>
</evidence>
<dbReference type="Proteomes" id="UP000015106">
    <property type="component" value="Chromosome 4"/>
</dbReference>
<dbReference type="GO" id="GO:0002758">
    <property type="term" value="P:innate immune response-activating signaling pathway"/>
    <property type="evidence" value="ECO:0007669"/>
    <property type="project" value="UniProtKB-ARBA"/>
</dbReference>
<evidence type="ECO:0000259" key="4">
    <source>
        <dbReference type="Pfam" id="PF23598"/>
    </source>
</evidence>
<proteinExistence type="predicted"/>
<feature type="domain" description="Disease resistance protein winged helix" evidence="3">
    <location>
        <begin position="25"/>
        <end position="96"/>
    </location>
</feature>
<dbReference type="Gramene" id="TuG1812G0400003889.01.T01">
    <property type="protein sequence ID" value="TuG1812G0400003889.01.T01"/>
    <property type="gene ID" value="TuG1812G0400003889.01"/>
</dbReference>
<dbReference type="FunFam" id="1.10.10.10:FF:000322">
    <property type="entry name" value="Probable disease resistance protein At1g63360"/>
    <property type="match status" value="1"/>
</dbReference>
<sequence length="295" mass="33513">MNSILSLSYNVLPPNLKTCLLYLSVFPEDCEIDKERLVRRWIAEGFIQEERGQSRQEVAENYFYDLINKSMVQPVDTGYDGKVRACRVHDMMLEIIISKAVEDNFVTVVGRGQTSLTNRHGFIRRLSVQHIDQEMASALANEDLSQAQSLIVTSSGYMEQFPSLLKSEALRVLDFEGCEGLEEYDMNNMDKLYQLKFLSLRGTIISKLPPSVVMLHDLEAIDLRDTQIVELPAGIICLIKKQYVPTQKFCMVPDGINNMRSIRVPPIFDITRSSLDALEDIGRLTGLNEVKLSLE</sequence>
<dbReference type="Gene3D" id="1.10.10.10">
    <property type="entry name" value="Winged helix-like DNA-binding domain superfamily/Winged helix DNA-binding domain"/>
    <property type="match status" value="1"/>
</dbReference>
<reference evidence="6" key="1">
    <citation type="journal article" date="2013" name="Nature">
        <title>Draft genome of the wheat A-genome progenitor Triticum urartu.</title>
        <authorList>
            <person name="Ling H.Q."/>
            <person name="Zhao S."/>
            <person name="Liu D."/>
            <person name="Wang J."/>
            <person name="Sun H."/>
            <person name="Zhang C."/>
            <person name="Fan H."/>
            <person name="Li D."/>
            <person name="Dong L."/>
            <person name="Tao Y."/>
            <person name="Gao C."/>
            <person name="Wu H."/>
            <person name="Li Y."/>
            <person name="Cui Y."/>
            <person name="Guo X."/>
            <person name="Zheng S."/>
            <person name="Wang B."/>
            <person name="Yu K."/>
            <person name="Liang Q."/>
            <person name="Yang W."/>
            <person name="Lou X."/>
            <person name="Chen J."/>
            <person name="Feng M."/>
            <person name="Jian J."/>
            <person name="Zhang X."/>
            <person name="Luo G."/>
            <person name="Jiang Y."/>
            <person name="Liu J."/>
            <person name="Wang Z."/>
            <person name="Sha Y."/>
            <person name="Zhang B."/>
            <person name="Wu H."/>
            <person name="Tang D."/>
            <person name="Shen Q."/>
            <person name="Xue P."/>
            <person name="Zou S."/>
            <person name="Wang X."/>
            <person name="Liu X."/>
            <person name="Wang F."/>
            <person name="Yang Y."/>
            <person name="An X."/>
            <person name="Dong Z."/>
            <person name="Zhang K."/>
            <person name="Zhang X."/>
            <person name="Luo M.C."/>
            <person name="Dvorak J."/>
            <person name="Tong Y."/>
            <person name="Wang J."/>
            <person name="Yang H."/>
            <person name="Li Z."/>
            <person name="Wang D."/>
            <person name="Zhang A."/>
            <person name="Wang J."/>
        </authorList>
    </citation>
    <scope>NUCLEOTIDE SEQUENCE</scope>
    <source>
        <strain evidence="6">cv. G1812</strain>
    </source>
</reference>
<accession>A0A8R7QAI4</accession>
<evidence type="ECO:0008006" key="7">
    <source>
        <dbReference type="Google" id="ProtNLM"/>
    </source>
</evidence>
<evidence type="ECO:0000259" key="3">
    <source>
        <dbReference type="Pfam" id="PF23559"/>
    </source>
</evidence>
<evidence type="ECO:0000313" key="5">
    <source>
        <dbReference type="EnsemblPlants" id="TuG1812G0400003889.01.T01"/>
    </source>
</evidence>
<keyword evidence="2" id="KW-0611">Plant defense</keyword>
<dbReference type="EnsemblPlants" id="TuG1812G0400003889.01.T01">
    <property type="protein sequence ID" value="TuG1812G0400003889.01.T01"/>
    <property type="gene ID" value="TuG1812G0400003889.01"/>
</dbReference>
<dbReference type="InterPro" id="IPR032675">
    <property type="entry name" value="LRR_dom_sf"/>
</dbReference>
<dbReference type="InterPro" id="IPR044974">
    <property type="entry name" value="Disease_R_plants"/>
</dbReference>
<dbReference type="InterPro" id="IPR058922">
    <property type="entry name" value="WHD_DRP"/>
</dbReference>
<dbReference type="SUPFAM" id="SSF52058">
    <property type="entry name" value="L domain-like"/>
    <property type="match status" value="1"/>
</dbReference>
<dbReference type="AlphaFoldDB" id="A0A8R7QAI4"/>
<keyword evidence="1" id="KW-0677">Repeat</keyword>